<proteinExistence type="predicted"/>
<sequence>MKQLTILLLFLSITSFGQKYITKTGLTDFEASVKAFEPVEATNNSTTAIINTETGEIAALLFIAAFEFKVALMQEHFNENYMSSDKFPKATFKGEITDFDFKNLSNAPKDFNLKGTLTIKGISKEIVARVKLYVNKDILYAKSAFDVAPSDFDIQIPSIVEEKISEKIHISINYELKKK</sequence>
<evidence type="ECO:0000313" key="3">
    <source>
        <dbReference type="Proteomes" id="UP000267268"/>
    </source>
</evidence>
<dbReference type="EMBL" id="CP034563">
    <property type="protein sequence ID" value="AZQ65108.1"/>
    <property type="molecule type" value="Genomic_DNA"/>
</dbReference>
<gene>
    <name evidence="2" type="ORF">EI427_23110</name>
</gene>
<dbReference type="KEGG" id="fll:EI427_23110"/>
<evidence type="ECO:0000259" key="1">
    <source>
        <dbReference type="SMART" id="SM00867"/>
    </source>
</evidence>
<dbReference type="RefSeq" id="WP_126619500.1">
    <property type="nucleotide sequence ID" value="NZ_CP034563.1"/>
</dbReference>
<protein>
    <submittedName>
        <fullName evidence="2">YceI family protein</fullName>
    </submittedName>
</protein>
<feature type="domain" description="Lipid/polyisoprenoid-binding YceI-like" evidence="1">
    <location>
        <begin position="19"/>
        <end position="177"/>
    </location>
</feature>
<dbReference type="Proteomes" id="UP000267268">
    <property type="component" value="Chromosome 2"/>
</dbReference>
<organism evidence="2 3">
    <name type="scientific">Flammeovirga pectinis</name>
    <dbReference type="NCBI Taxonomy" id="2494373"/>
    <lineage>
        <taxon>Bacteria</taxon>
        <taxon>Pseudomonadati</taxon>
        <taxon>Bacteroidota</taxon>
        <taxon>Cytophagia</taxon>
        <taxon>Cytophagales</taxon>
        <taxon>Flammeovirgaceae</taxon>
        <taxon>Flammeovirga</taxon>
    </lineage>
</organism>
<dbReference type="Gene3D" id="2.40.128.110">
    <property type="entry name" value="Lipid/polyisoprenoid-binding, YceI-like"/>
    <property type="match status" value="1"/>
</dbReference>
<dbReference type="AlphaFoldDB" id="A0A3Q9FQB2"/>
<dbReference type="InterPro" id="IPR007372">
    <property type="entry name" value="Lipid/polyisoprenoid-bd_YceI"/>
</dbReference>
<dbReference type="Pfam" id="PF04264">
    <property type="entry name" value="YceI"/>
    <property type="match status" value="1"/>
</dbReference>
<keyword evidence="3" id="KW-1185">Reference proteome</keyword>
<dbReference type="OrthoDB" id="116832at2"/>
<dbReference type="SMART" id="SM00867">
    <property type="entry name" value="YceI"/>
    <property type="match status" value="1"/>
</dbReference>
<accession>A0A3Q9FQB2</accession>
<evidence type="ECO:0000313" key="2">
    <source>
        <dbReference type="EMBL" id="AZQ65108.1"/>
    </source>
</evidence>
<name>A0A3Q9FQB2_9BACT</name>
<reference evidence="2 3" key="1">
    <citation type="submission" date="2018-12" db="EMBL/GenBank/DDBJ databases">
        <title>Flammeovirga pectinis sp. nov., isolated from the gut of the Korean scallop, Patinopecten yessoensis.</title>
        <authorList>
            <person name="Bae J.-W."/>
            <person name="Jeong Y.-S."/>
            <person name="Kang W."/>
        </authorList>
    </citation>
    <scope>NUCLEOTIDE SEQUENCE [LARGE SCALE GENOMIC DNA]</scope>
    <source>
        <strain evidence="2 3">L12M1</strain>
    </source>
</reference>
<dbReference type="SUPFAM" id="SSF101874">
    <property type="entry name" value="YceI-like"/>
    <property type="match status" value="1"/>
</dbReference>
<dbReference type="InterPro" id="IPR036761">
    <property type="entry name" value="TTHA0802/YceI-like_sf"/>
</dbReference>